<evidence type="ECO:0000256" key="1">
    <source>
        <dbReference type="PROSITE-ProRule" id="PRU01032"/>
    </source>
</evidence>
<dbReference type="AlphaFoldDB" id="A0A0C3G894"/>
<dbReference type="Pfam" id="PF00082">
    <property type="entry name" value="Peptidase_S8"/>
    <property type="match status" value="1"/>
</dbReference>
<protein>
    <recommendedName>
        <fullName evidence="2">Peptidase S53 domain-containing protein</fullName>
    </recommendedName>
</protein>
<gene>
    <name evidence="3" type="ORF">PILCRDRAFT_123424</name>
</gene>
<dbReference type="HOGENOM" id="CLU_013783_0_0_1"/>
<dbReference type="InParanoid" id="A0A0C3G894"/>
<evidence type="ECO:0000259" key="2">
    <source>
        <dbReference type="PROSITE" id="PS51695"/>
    </source>
</evidence>
<dbReference type="GO" id="GO:0008240">
    <property type="term" value="F:tripeptidyl-peptidase activity"/>
    <property type="evidence" value="ECO:0007669"/>
    <property type="project" value="TreeGrafter"/>
</dbReference>
<reference evidence="4" key="2">
    <citation type="submission" date="2015-01" db="EMBL/GenBank/DDBJ databases">
        <title>Evolutionary Origins and Diversification of the Mycorrhizal Mutualists.</title>
        <authorList>
            <consortium name="DOE Joint Genome Institute"/>
            <consortium name="Mycorrhizal Genomics Consortium"/>
            <person name="Kohler A."/>
            <person name="Kuo A."/>
            <person name="Nagy L.G."/>
            <person name="Floudas D."/>
            <person name="Copeland A."/>
            <person name="Barry K.W."/>
            <person name="Cichocki N."/>
            <person name="Veneault-Fourrey C."/>
            <person name="LaButti K."/>
            <person name="Lindquist E.A."/>
            <person name="Lipzen A."/>
            <person name="Lundell T."/>
            <person name="Morin E."/>
            <person name="Murat C."/>
            <person name="Riley R."/>
            <person name="Ohm R."/>
            <person name="Sun H."/>
            <person name="Tunlid A."/>
            <person name="Henrissat B."/>
            <person name="Grigoriev I.V."/>
            <person name="Hibbett D.S."/>
            <person name="Martin F."/>
        </authorList>
    </citation>
    <scope>NUCLEOTIDE SEQUENCE [LARGE SCALE GENOMIC DNA]</scope>
    <source>
        <strain evidence="4">F 1598</strain>
    </source>
</reference>
<dbReference type="PROSITE" id="PS51695">
    <property type="entry name" value="SEDOLISIN"/>
    <property type="match status" value="1"/>
</dbReference>
<evidence type="ECO:0000313" key="4">
    <source>
        <dbReference type="Proteomes" id="UP000054166"/>
    </source>
</evidence>
<comment type="cofactor">
    <cofactor evidence="1">
        <name>Ca(2+)</name>
        <dbReference type="ChEBI" id="CHEBI:29108"/>
    </cofactor>
    <text evidence="1">Binds 1 Ca(2+) ion per subunit.</text>
</comment>
<dbReference type="PANTHER" id="PTHR14218:SF19">
    <property type="entry name" value="SERINE PROTEASE AORO, PUTATIVE (AFU_ORTHOLOGUE AFUA_6G10250)-RELATED"/>
    <property type="match status" value="1"/>
</dbReference>
<proteinExistence type="predicted"/>
<reference evidence="3 4" key="1">
    <citation type="submission" date="2014-04" db="EMBL/GenBank/DDBJ databases">
        <authorList>
            <consortium name="DOE Joint Genome Institute"/>
            <person name="Kuo A."/>
            <person name="Tarkka M."/>
            <person name="Buscot F."/>
            <person name="Kohler A."/>
            <person name="Nagy L.G."/>
            <person name="Floudas D."/>
            <person name="Copeland A."/>
            <person name="Barry K.W."/>
            <person name="Cichocki N."/>
            <person name="Veneault-Fourrey C."/>
            <person name="LaButti K."/>
            <person name="Lindquist E.A."/>
            <person name="Lipzen A."/>
            <person name="Lundell T."/>
            <person name="Morin E."/>
            <person name="Murat C."/>
            <person name="Sun H."/>
            <person name="Tunlid A."/>
            <person name="Henrissat B."/>
            <person name="Grigoriev I.V."/>
            <person name="Hibbett D.S."/>
            <person name="Martin F."/>
            <person name="Nordberg H.P."/>
            <person name="Cantor M.N."/>
            <person name="Hua S.X."/>
        </authorList>
    </citation>
    <scope>NUCLEOTIDE SEQUENCE [LARGE SCALE GENOMIC DNA]</scope>
    <source>
        <strain evidence="3 4">F 1598</strain>
    </source>
</reference>
<organism evidence="3 4">
    <name type="scientific">Piloderma croceum (strain F 1598)</name>
    <dbReference type="NCBI Taxonomy" id="765440"/>
    <lineage>
        <taxon>Eukaryota</taxon>
        <taxon>Fungi</taxon>
        <taxon>Dikarya</taxon>
        <taxon>Basidiomycota</taxon>
        <taxon>Agaricomycotina</taxon>
        <taxon>Agaricomycetes</taxon>
        <taxon>Agaricomycetidae</taxon>
        <taxon>Atheliales</taxon>
        <taxon>Atheliaceae</taxon>
        <taxon>Piloderma</taxon>
    </lineage>
</organism>
<feature type="binding site" evidence="1">
    <location>
        <position position="283"/>
    </location>
    <ligand>
        <name>Ca(2+)</name>
        <dbReference type="ChEBI" id="CHEBI:29108"/>
    </ligand>
</feature>
<dbReference type="InterPro" id="IPR050819">
    <property type="entry name" value="Tripeptidyl-peptidase_I"/>
</dbReference>
<dbReference type="GO" id="GO:0004252">
    <property type="term" value="F:serine-type endopeptidase activity"/>
    <property type="evidence" value="ECO:0007669"/>
    <property type="project" value="InterPro"/>
</dbReference>
<sequence length="306" mass="32465">GASFDNLLDALDGYYCAFDGGDDPTVDGIYPDPASGGYKSKDCGTVKPANVISTSYSYNEADLTPAYAARQCAEYAKLGLMGVTVLYSSGDNGVAGNNNTCLNPDGSQSADGKLFNPSFPSTCPYITSVGATQVNPNSTVFQPESACEQEIYSGGGFSNYFSIPNYQKDSVQSYFKNYPPPYSKTTNTYNSSGRGFPDLSANGANYVVSIQGEFWGVFGTSASTPVVGAILTLVNDARLFAGKKPIGFINPTIYSPSFTHAFHDIKNGTNQGCGTTGFKATKGWDPVTGLGTPDFPKMVKKWLELP</sequence>
<dbReference type="PANTHER" id="PTHR14218">
    <property type="entry name" value="PROTEASE S8 TRIPEPTIDYL PEPTIDASE I CLN2"/>
    <property type="match status" value="1"/>
</dbReference>
<dbReference type="GO" id="GO:0046872">
    <property type="term" value="F:metal ion binding"/>
    <property type="evidence" value="ECO:0007669"/>
    <property type="project" value="UniProtKB-UniRule"/>
</dbReference>
<dbReference type="STRING" id="765440.A0A0C3G894"/>
<dbReference type="SUPFAM" id="SSF52743">
    <property type="entry name" value="Subtilisin-like"/>
    <property type="match status" value="1"/>
</dbReference>
<dbReference type="EMBL" id="KN832970">
    <property type="protein sequence ID" value="KIM92450.1"/>
    <property type="molecule type" value="Genomic_DNA"/>
</dbReference>
<feature type="non-terminal residue" evidence="3">
    <location>
        <position position="1"/>
    </location>
</feature>
<dbReference type="InterPro" id="IPR030400">
    <property type="entry name" value="Sedolisin_dom"/>
</dbReference>
<dbReference type="CDD" id="cd04056">
    <property type="entry name" value="Peptidases_S53"/>
    <property type="match status" value="1"/>
</dbReference>
<dbReference type="Gene3D" id="3.40.50.200">
    <property type="entry name" value="Peptidase S8/S53 domain"/>
    <property type="match status" value="1"/>
</dbReference>
<feature type="binding site" evidence="1">
    <location>
        <position position="264"/>
    </location>
    <ligand>
        <name>Ca(2+)</name>
        <dbReference type="ChEBI" id="CHEBI:29108"/>
    </ligand>
</feature>
<accession>A0A0C3G894</accession>
<dbReference type="OrthoDB" id="409122at2759"/>
<keyword evidence="1" id="KW-0106">Calcium</keyword>
<keyword evidence="4" id="KW-1185">Reference proteome</keyword>
<feature type="binding site" evidence="1">
    <location>
        <position position="265"/>
    </location>
    <ligand>
        <name>Ca(2+)</name>
        <dbReference type="ChEBI" id="CHEBI:29108"/>
    </ligand>
</feature>
<feature type="domain" description="Peptidase S53" evidence="2">
    <location>
        <begin position="1"/>
        <end position="305"/>
    </location>
</feature>
<dbReference type="InterPro" id="IPR036852">
    <property type="entry name" value="Peptidase_S8/S53_dom_sf"/>
</dbReference>
<comment type="caution">
    <text evidence="1">Lacks conserved residue(s) required for the propagation of feature annotation.</text>
</comment>
<keyword evidence="1" id="KW-0479">Metal-binding</keyword>
<dbReference type="GO" id="GO:0006508">
    <property type="term" value="P:proteolysis"/>
    <property type="evidence" value="ECO:0007669"/>
    <property type="project" value="InterPro"/>
</dbReference>
<feature type="binding site" evidence="1">
    <location>
        <position position="285"/>
    </location>
    <ligand>
        <name>Ca(2+)</name>
        <dbReference type="ChEBI" id="CHEBI:29108"/>
    </ligand>
</feature>
<dbReference type="InterPro" id="IPR000209">
    <property type="entry name" value="Peptidase_S8/S53_dom"/>
</dbReference>
<dbReference type="Proteomes" id="UP000054166">
    <property type="component" value="Unassembled WGS sequence"/>
</dbReference>
<evidence type="ECO:0000313" key="3">
    <source>
        <dbReference type="EMBL" id="KIM92450.1"/>
    </source>
</evidence>
<name>A0A0C3G894_PILCF</name>